<dbReference type="InterPro" id="IPR001611">
    <property type="entry name" value="Leu-rich_rpt"/>
</dbReference>
<evidence type="ECO:0000313" key="6">
    <source>
        <dbReference type="Proteomes" id="UP001353858"/>
    </source>
</evidence>
<name>A0AAN7PHT2_9COLE</name>
<dbReference type="Proteomes" id="UP001353858">
    <property type="component" value="Unassembled WGS sequence"/>
</dbReference>
<organism evidence="5 6">
    <name type="scientific">Aquatica leii</name>
    <dbReference type="NCBI Taxonomy" id="1421715"/>
    <lineage>
        <taxon>Eukaryota</taxon>
        <taxon>Metazoa</taxon>
        <taxon>Ecdysozoa</taxon>
        <taxon>Arthropoda</taxon>
        <taxon>Hexapoda</taxon>
        <taxon>Insecta</taxon>
        <taxon>Pterygota</taxon>
        <taxon>Neoptera</taxon>
        <taxon>Endopterygota</taxon>
        <taxon>Coleoptera</taxon>
        <taxon>Polyphaga</taxon>
        <taxon>Elateriformia</taxon>
        <taxon>Elateroidea</taxon>
        <taxon>Lampyridae</taxon>
        <taxon>Luciolinae</taxon>
        <taxon>Aquatica</taxon>
    </lineage>
</organism>
<keyword evidence="3" id="KW-0677">Repeat</keyword>
<accession>A0AAN7PHT2</accession>
<evidence type="ECO:0000256" key="4">
    <source>
        <dbReference type="SAM" id="SignalP"/>
    </source>
</evidence>
<feature type="signal peptide" evidence="4">
    <location>
        <begin position="1"/>
        <end position="17"/>
    </location>
</feature>
<dbReference type="InterPro" id="IPR032675">
    <property type="entry name" value="LRR_dom_sf"/>
</dbReference>
<gene>
    <name evidence="5" type="ORF">RN001_005975</name>
</gene>
<dbReference type="Pfam" id="PF13855">
    <property type="entry name" value="LRR_8"/>
    <property type="match status" value="2"/>
</dbReference>
<sequence>MILSLLFLLLSVRTFLSHQCSQTTFHDVYVSIYTQNSVNYQNLSGCISSRTLKYQTFTRIEVSNQVISSLNKDAVSNIPNRFNLVFNNNSISKIKKKRFLICPSNAFDSLPSLLFIHLEQNHLEMLLQNTFANLPNLTHISLDNNKLEVFKQDWFYNTPVLKCFYKRHAITSIPKASFITLPSLYAIYLKRNKILFINNNAFLGLENLIKLHLGKNRLVSIEFDFKTVPNLSFLGIQRNLLNYVSDDCLNGMQHSLTLIWIHLNPWQCACLEKLLQWGMNHNITISWQCKNTDLSCIVTENADLCVETVNKTFIAEKQKHFTVLECVQKHKVEFEDRSGVVFGFV</sequence>
<keyword evidence="2 4" id="KW-0732">Signal</keyword>
<dbReference type="SMART" id="SM00369">
    <property type="entry name" value="LRR_TYP"/>
    <property type="match status" value="5"/>
</dbReference>
<reference evidence="6" key="1">
    <citation type="submission" date="2023-01" db="EMBL/GenBank/DDBJ databases">
        <title>Key to firefly adult light organ development and bioluminescence: homeobox transcription factors regulate luciferase expression and transportation to peroxisome.</title>
        <authorList>
            <person name="Fu X."/>
        </authorList>
    </citation>
    <scope>NUCLEOTIDE SEQUENCE [LARGE SCALE GENOMIC DNA]</scope>
</reference>
<evidence type="ECO:0000256" key="3">
    <source>
        <dbReference type="ARBA" id="ARBA00022737"/>
    </source>
</evidence>
<dbReference type="SUPFAM" id="SSF52058">
    <property type="entry name" value="L domain-like"/>
    <property type="match status" value="1"/>
</dbReference>
<dbReference type="Gene3D" id="3.80.10.10">
    <property type="entry name" value="Ribonuclease Inhibitor"/>
    <property type="match status" value="2"/>
</dbReference>
<dbReference type="EMBL" id="JARPUR010000002">
    <property type="protein sequence ID" value="KAK4882656.1"/>
    <property type="molecule type" value="Genomic_DNA"/>
</dbReference>
<keyword evidence="6" id="KW-1185">Reference proteome</keyword>
<comment type="caution">
    <text evidence="5">The sequence shown here is derived from an EMBL/GenBank/DDBJ whole genome shotgun (WGS) entry which is preliminary data.</text>
</comment>
<dbReference type="GO" id="GO:0005886">
    <property type="term" value="C:plasma membrane"/>
    <property type="evidence" value="ECO:0007669"/>
    <property type="project" value="TreeGrafter"/>
</dbReference>
<evidence type="ECO:0000256" key="1">
    <source>
        <dbReference type="ARBA" id="ARBA00022614"/>
    </source>
</evidence>
<evidence type="ECO:0000313" key="5">
    <source>
        <dbReference type="EMBL" id="KAK4882656.1"/>
    </source>
</evidence>
<dbReference type="InterPro" id="IPR003591">
    <property type="entry name" value="Leu-rich_rpt_typical-subtyp"/>
</dbReference>
<dbReference type="InterPro" id="IPR050541">
    <property type="entry name" value="LRR_TM_domain-containing"/>
</dbReference>
<protein>
    <submittedName>
        <fullName evidence="5">Uncharacterized protein</fullName>
    </submittedName>
</protein>
<proteinExistence type="predicted"/>
<dbReference type="AlphaFoldDB" id="A0AAN7PHT2"/>
<evidence type="ECO:0000256" key="2">
    <source>
        <dbReference type="ARBA" id="ARBA00022729"/>
    </source>
</evidence>
<dbReference type="PANTHER" id="PTHR24369:SF210">
    <property type="entry name" value="CHAOPTIN-RELATED"/>
    <property type="match status" value="1"/>
</dbReference>
<dbReference type="PANTHER" id="PTHR24369">
    <property type="entry name" value="ANTIGEN BSP, PUTATIVE-RELATED"/>
    <property type="match status" value="1"/>
</dbReference>
<keyword evidence="1" id="KW-0433">Leucine-rich repeat</keyword>
<feature type="chain" id="PRO_5042889666" evidence="4">
    <location>
        <begin position="18"/>
        <end position="345"/>
    </location>
</feature>